<keyword evidence="5" id="KW-0636">Prenylation</keyword>
<sequence length="209" mass="24069">MDGDFDYLIKFLILGNSGVGKTSFLNQYTNNVFERKFFPTIGIDFKVKKFIYKIHGKSRRLCLQIWDTAGQERYRSLTTAYYREAMGFIILFDLTNEQSFINIRSWLDQLRIHAYCDTPDIVLCGNKADLNEDRIISRNEAETVAKRYGLPYFETSAATGANVVTSVELLLELVVRRIETATEEALLRSTLSRKLITLADKPEKSKCYC</sequence>
<dbReference type="SMART" id="SM00176">
    <property type="entry name" value="RAN"/>
    <property type="match status" value="1"/>
</dbReference>
<dbReference type="GO" id="GO:0003924">
    <property type="term" value="F:GTPase activity"/>
    <property type="evidence" value="ECO:0007669"/>
    <property type="project" value="InterPro"/>
</dbReference>
<keyword evidence="2" id="KW-0547">Nucleotide-binding</keyword>
<evidence type="ECO:0000313" key="7">
    <source>
        <dbReference type="Proteomes" id="UP001461498"/>
    </source>
</evidence>
<dbReference type="NCBIfam" id="TIGR00231">
    <property type="entry name" value="small_GTP"/>
    <property type="match status" value="1"/>
</dbReference>
<proteinExistence type="inferred from homology"/>
<dbReference type="SUPFAM" id="SSF52540">
    <property type="entry name" value="P-loop containing nucleoside triphosphate hydrolases"/>
    <property type="match status" value="1"/>
</dbReference>
<protein>
    <recommendedName>
        <fullName evidence="8">Ras-related protein Rab-27A</fullName>
    </recommendedName>
</protein>
<dbReference type="EMBL" id="JAPXFL010000007">
    <property type="protein sequence ID" value="KAK9503937.1"/>
    <property type="molecule type" value="Genomic_DNA"/>
</dbReference>
<dbReference type="PROSITE" id="PS51419">
    <property type="entry name" value="RAB"/>
    <property type="match status" value="1"/>
</dbReference>
<organism evidence="6 7">
    <name type="scientific">Rhynocoris fuscipes</name>
    <dbReference type="NCBI Taxonomy" id="488301"/>
    <lineage>
        <taxon>Eukaryota</taxon>
        <taxon>Metazoa</taxon>
        <taxon>Ecdysozoa</taxon>
        <taxon>Arthropoda</taxon>
        <taxon>Hexapoda</taxon>
        <taxon>Insecta</taxon>
        <taxon>Pterygota</taxon>
        <taxon>Neoptera</taxon>
        <taxon>Paraneoptera</taxon>
        <taxon>Hemiptera</taxon>
        <taxon>Heteroptera</taxon>
        <taxon>Panheteroptera</taxon>
        <taxon>Cimicomorpha</taxon>
        <taxon>Reduviidae</taxon>
        <taxon>Harpactorinae</taxon>
        <taxon>Harpactorini</taxon>
        <taxon>Rhynocoris</taxon>
    </lineage>
</organism>
<dbReference type="PROSITE" id="PS51421">
    <property type="entry name" value="RAS"/>
    <property type="match status" value="1"/>
</dbReference>
<dbReference type="PRINTS" id="PR00449">
    <property type="entry name" value="RASTRNSFRMNG"/>
</dbReference>
<reference evidence="6 7" key="1">
    <citation type="submission" date="2022-12" db="EMBL/GenBank/DDBJ databases">
        <title>Chromosome-level genome assembly of true bugs.</title>
        <authorList>
            <person name="Ma L."/>
            <person name="Li H."/>
        </authorList>
    </citation>
    <scope>NUCLEOTIDE SEQUENCE [LARGE SCALE GENOMIC DNA]</scope>
    <source>
        <strain evidence="6">Lab_2022b</strain>
    </source>
</reference>
<dbReference type="SMART" id="SM00175">
    <property type="entry name" value="RAB"/>
    <property type="match status" value="1"/>
</dbReference>
<dbReference type="PROSITE" id="PS51420">
    <property type="entry name" value="RHO"/>
    <property type="match status" value="1"/>
</dbReference>
<dbReference type="FunFam" id="3.40.50.300:FF:001129">
    <property type="entry name" value="ras-related protein Rab-44 isoform X2"/>
    <property type="match status" value="1"/>
</dbReference>
<evidence type="ECO:0008006" key="8">
    <source>
        <dbReference type="Google" id="ProtNLM"/>
    </source>
</evidence>
<comment type="caution">
    <text evidence="6">The sequence shown here is derived from an EMBL/GenBank/DDBJ whole genome shotgun (WGS) entry which is preliminary data.</text>
</comment>
<dbReference type="SMART" id="SM00174">
    <property type="entry name" value="RHO"/>
    <property type="match status" value="1"/>
</dbReference>
<dbReference type="SMART" id="SM00173">
    <property type="entry name" value="RAS"/>
    <property type="match status" value="1"/>
</dbReference>
<keyword evidence="4" id="KW-0449">Lipoprotein</keyword>
<dbReference type="InterPro" id="IPR005225">
    <property type="entry name" value="Small_GTP-bd"/>
</dbReference>
<keyword evidence="7" id="KW-1185">Reference proteome</keyword>
<dbReference type="InterPro" id="IPR050305">
    <property type="entry name" value="Small_GTPase_Rab"/>
</dbReference>
<dbReference type="Proteomes" id="UP001461498">
    <property type="component" value="Unassembled WGS sequence"/>
</dbReference>
<evidence type="ECO:0000256" key="2">
    <source>
        <dbReference type="ARBA" id="ARBA00022741"/>
    </source>
</evidence>
<dbReference type="Pfam" id="PF00071">
    <property type="entry name" value="Ras"/>
    <property type="match status" value="1"/>
</dbReference>
<dbReference type="InterPro" id="IPR001806">
    <property type="entry name" value="Small_GTPase"/>
</dbReference>
<evidence type="ECO:0000256" key="3">
    <source>
        <dbReference type="ARBA" id="ARBA00023134"/>
    </source>
</evidence>
<dbReference type="PANTHER" id="PTHR47980">
    <property type="entry name" value="LD44762P"/>
    <property type="match status" value="1"/>
</dbReference>
<dbReference type="InterPro" id="IPR027417">
    <property type="entry name" value="P-loop_NTPase"/>
</dbReference>
<evidence type="ECO:0000256" key="1">
    <source>
        <dbReference type="ARBA" id="ARBA00006270"/>
    </source>
</evidence>
<name>A0AAW1D4W1_9HEMI</name>
<comment type="similarity">
    <text evidence="1">Belongs to the small GTPase superfamily. Rab family.</text>
</comment>
<evidence type="ECO:0000256" key="5">
    <source>
        <dbReference type="ARBA" id="ARBA00023289"/>
    </source>
</evidence>
<dbReference type="AlphaFoldDB" id="A0AAW1D4W1"/>
<evidence type="ECO:0000256" key="4">
    <source>
        <dbReference type="ARBA" id="ARBA00023288"/>
    </source>
</evidence>
<evidence type="ECO:0000313" key="6">
    <source>
        <dbReference type="EMBL" id="KAK9503937.1"/>
    </source>
</evidence>
<dbReference type="Gene3D" id="3.40.50.300">
    <property type="entry name" value="P-loop containing nucleotide triphosphate hydrolases"/>
    <property type="match status" value="1"/>
</dbReference>
<keyword evidence="3" id="KW-0342">GTP-binding</keyword>
<gene>
    <name evidence="6" type="ORF">O3M35_010391</name>
</gene>
<dbReference type="GO" id="GO:0005525">
    <property type="term" value="F:GTP binding"/>
    <property type="evidence" value="ECO:0007669"/>
    <property type="project" value="UniProtKB-KW"/>
</dbReference>
<accession>A0AAW1D4W1</accession>